<proteinExistence type="predicted"/>
<dbReference type="PROSITE" id="PS50297">
    <property type="entry name" value="ANK_REP_REGION"/>
    <property type="match status" value="6"/>
</dbReference>
<organism evidence="5 6">
    <name type="scientific">Anaeramoeba flamelloides</name>
    <dbReference type="NCBI Taxonomy" id="1746091"/>
    <lineage>
        <taxon>Eukaryota</taxon>
        <taxon>Metamonada</taxon>
        <taxon>Anaeramoebidae</taxon>
        <taxon>Anaeramoeba</taxon>
    </lineage>
</organism>
<evidence type="ECO:0000256" key="3">
    <source>
        <dbReference type="PROSITE-ProRule" id="PRU00023"/>
    </source>
</evidence>
<dbReference type="PANTHER" id="PTHR24123:SF33">
    <property type="entry name" value="PROTEIN HOS4"/>
    <property type="match status" value="1"/>
</dbReference>
<evidence type="ECO:0000256" key="4">
    <source>
        <dbReference type="SAM" id="MobiDB-lite"/>
    </source>
</evidence>
<feature type="compositionally biased region" description="Polar residues" evidence="4">
    <location>
        <begin position="869"/>
        <end position="878"/>
    </location>
</feature>
<dbReference type="InterPro" id="IPR036770">
    <property type="entry name" value="Ankyrin_rpt-contain_sf"/>
</dbReference>
<feature type="compositionally biased region" description="Low complexity" evidence="4">
    <location>
        <begin position="879"/>
        <end position="892"/>
    </location>
</feature>
<feature type="repeat" description="ANK" evidence="3">
    <location>
        <begin position="436"/>
        <end position="470"/>
    </location>
</feature>
<feature type="repeat" description="ANK" evidence="3">
    <location>
        <begin position="1216"/>
        <end position="1250"/>
    </location>
</feature>
<feature type="region of interest" description="Disordered" evidence="4">
    <location>
        <begin position="101"/>
        <end position="127"/>
    </location>
</feature>
<dbReference type="Pfam" id="PF13606">
    <property type="entry name" value="Ank_3"/>
    <property type="match status" value="1"/>
</dbReference>
<protein>
    <submittedName>
        <fullName evidence="5">Molting protein mlt-4</fullName>
    </submittedName>
</protein>
<dbReference type="SMART" id="SM00248">
    <property type="entry name" value="ANK"/>
    <property type="match status" value="21"/>
</dbReference>
<evidence type="ECO:0000313" key="5">
    <source>
        <dbReference type="EMBL" id="KAJ6245525.1"/>
    </source>
</evidence>
<feature type="compositionally biased region" description="Basic and acidic residues" evidence="4">
    <location>
        <begin position="101"/>
        <end position="126"/>
    </location>
</feature>
<feature type="repeat" description="ANK" evidence="3">
    <location>
        <begin position="577"/>
        <end position="611"/>
    </location>
</feature>
<dbReference type="PROSITE" id="PS50088">
    <property type="entry name" value="ANK_REPEAT"/>
    <property type="match status" value="10"/>
</dbReference>
<evidence type="ECO:0000256" key="2">
    <source>
        <dbReference type="ARBA" id="ARBA00023043"/>
    </source>
</evidence>
<evidence type="ECO:0000313" key="6">
    <source>
        <dbReference type="Proteomes" id="UP001150062"/>
    </source>
</evidence>
<dbReference type="InterPro" id="IPR002110">
    <property type="entry name" value="Ankyrin_rpt"/>
</dbReference>
<name>A0ABQ8YLM0_9EUKA</name>
<keyword evidence="6" id="KW-1185">Reference proteome</keyword>
<comment type="caution">
    <text evidence="5">The sequence shown here is derived from an EMBL/GenBank/DDBJ whole genome shotgun (WGS) entry which is preliminary data.</text>
</comment>
<feature type="repeat" description="ANK" evidence="3">
    <location>
        <begin position="779"/>
        <end position="813"/>
    </location>
</feature>
<feature type="repeat" description="ANK" evidence="3">
    <location>
        <begin position="541"/>
        <end position="576"/>
    </location>
</feature>
<feature type="repeat" description="ANK" evidence="3">
    <location>
        <begin position="743"/>
        <end position="778"/>
    </location>
</feature>
<feature type="repeat" description="ANK" evidence="3">
    <location>
        <begin position="1251"/>
        <end position="1284"/>
    </location>
</feature>
<dbReference type="InterPro" id="IPR051165">
    <property type="entry name" value="Multifunctional_ANK_Repeat"/>
</dbReference>
<evidence type="ECO:0000256" key="1">
    <source>
        <dbReference type="ARBA" id="ARBA00022737"/>
    </source>
</evidence>
<dbReference type="SUPFAM" id="SSF48403">
    <property type="entry name" value="Ankyrin repeat"/>
    <property type="match status" value="4"/>
</dbReference>
<gene>
    <name evidence="5" type="ORF">M0813_19944</name>
</gene>
<sequence length="1362" mass="158964">MSIFSILGSDTEFFLRSEKERSSELEFKLQKESDRITKKRPINELKSNFLTLNTSHKKKKKTKKRIVTKHINKSQNAFPTEPGLGNRKRIVFERDELQKQEKRLQKEEKEQEQEREQEQEKEKEIENEIEIENEMEIEGTQKNQKQSNLEVLFKILNEPEKVNKTNINEPFNKCVSRMYWVCGVCNAIKIDLEVIMYLIKMGSDCNLSDTNEDGYTVFQKYIKGINEITEEIEEILLYLFQKGNADLFQTNVKKKNAFYYLTKKRNCSKIILEMLLNFLDRQCKKYVKVLSQYDLYDFALLKKPKIEILTNNNLDYFPLLIFTLLKRGEYKILYQILVEFNEIDQTNYLLTSHCRNGGELINISKINEKTTLMNSLHILCLMGSGNFNGYDDDVNYYNNFNAFSEGGQLINNILKSKCIEKIIVHKKVDPNCKMIFDLTPLHCLCLQDNPSIELILFLIENGADVNSVDIFKSTPLHWHCNQTAPDIGIVELLIKNGANINSKNKNNETALHLLCDRNNPNYRTIKFMIENGVNINQMGKEKTTAFHCLCDQVNNPPFEIVKLMIENGANMNLQDETGETSIHSLFLKIKPSYKIIKYLINQGANINVQSTVTKYSPLHYLCNNQALKLKHEQYRFNNSSTDEDDYLISNRISKKLINLLILNKIDLNSQDINLDTPFHFLCNQENPSYKIVKIFLENNDSLNIPGYYQQTPLHWLCYQDDLNHDIIELFLRTNVNIHLLNQDNKSILHYLCENSNNPSKRIIELLIHKGIDINTQDVNLDTSLHFLCNKENHSFELIELLVNNGANINTQGYYQHTPLHWVCSQTKPNIGIIELFIKMGAEINIKNENNDTPLHLICQKINDFNENNDVLSNNVTPPNNNSSSSSSSNNNNVYNKDDKNKIRKEYKKIINQNFFQIIKLLLKNNADLGLKNNNNQTPFHILCKCKNPRFKMIYFITQQGVNFNSLDIKLQTPLFLLIKNSHNLKNNKKLEKLYLLIKLFIDKGTAITLQNSSKLTIFHLIYISINKYNQNIFSKIFLLLINKLENDNKNNNQVFYYSIFHYMINRFNTLPIEKYSILKMLIHSGIDLNKKYKDNKNNTFVHTYLKKKYPPSVTLIEFFINNGFDVNLTNDKLQTPLHIIAQKFLLNHQNIKKSNYIALITLFFKYGAKINLQNIKGQTIFHEICLNNKNLLYYKEFIQVLMYFNKIYFLDITNHLNQTPLHLLCLTNPMPIKIIDVFVENNANLNIQDKNLETPLHLLCYTGNSPKLIQDFIQKGANINIINKNKLSPLFILCINNPILDVIELFVDMGADVNVVNGHSQTIMDILQPKKKIHEKIINYLRRNGAKKYHQLQNNFVFNNFL</sequence>
<feature type="repeat" description="ANK" evidence="3">
    <location>
        <begin position="814"/>
        <end position="848"/>
    </location>
</feature>
<dbReference type="Gene3D" id="1.25.40.20">
    <property type="entry name" value="Ankyrin repeat-containing domain"/>
    <property type="match status" value="7"/>
</dbReference>
<keyword evidence="1" id="KW-0677">Repeat</keyword>
<feature type="region of interest" description="Disordered" evidence="4">
    <location>
        <begin position="869"/>
        <end position="896"/>
    </location>
</feature>
<dbReference type="Pfam" id="PF12796">
    <property type="entry name" value="Ank_2"/>
    <property type="match status" value="4"/>
</dbReference>
<accession>A0ABQ8YLM0</accession>
<dbReference type="Proteomes" id="UP001150062">
    <property type="component" value="Unassembled WGS sequence"/>
</dbReference>
<dbReference type="EMBL" id="JAOAOG010000143">
    <property type="protein sequence ID" value="KAJ6245525.1"/>
    <property type="molecule type" value="Genomic_DNA"/>
</dbReference>
<keyword evidence="2 3" id="KW-0040">ANK repeat</keyword>
<feature type="repeat" description="ANK" evidence="3">
    <location>
        <begin position="506"/>
        <end position="540"/>
    </location>
</feature>
<dbReference type="PANTHER" id="PTHR24123">
    <property type="entry name" value="ANKYRIN REPEAT-CONTAINING"/>
    <property type="match status" value="1"/>
</dbReference>
<reference evidence="5" key="1">
    <citation type="submission" date="2022-08" db="EMBL/GenBank/DDBJ databases">
        <title>Novel sulfate-reducing endosymbionts in the free-living metamonad Anaeramoeba.</title>
        <authorList>
            <person name="Jerlstrom-Hultqvist J."/>
            <person name="Cepicka I."/>
            <person name="Gallot-Lavallee L."/>
            <person name="Salas-Leiva D."/>
            <person name="Curtis B.A."/>
            <person name="Zahonova K."/>
            <person name="Pipaliya S."/>
            <person name="Dacks J."/>
            <person name="Roger A.J."/>
        </authorList>
    </citation>
    <scope>NUCLEOTIDE SEQUENCE</scope>
    <source>
        <strain evidence="5">Schooner1</strain>
    </source>
</reference>
<feature type="repeat" description="ANK" evidence="3">
    <location>
        <begin position="471"/>
        <end position="505"/>
    </location>
</feature>